<dbReference type="Gene3D" id="4.10.1060.10">
    <property type="entry name" value="Zinc finger, RanBP2-type"/>
    <property type="match status" value="1"/>
</dbReference>
<dbReference type="EMBL" id="JAGGNH010000005">
    <property type="protein sequence ID" value="KAJ0970699.1"/>
    <property type="molecule type" value="Genomic_DNA"/>
</dbReference>
<dbReference type="OrthoDB" id="1878647at2759"/>
<reference evidence="1" key="2">
    <citation type="journal article" date="2022" name="Hortic Res">
        <title>The genome of Dioscorea zingiberensis sheds light on the biosynthesis, origin and evolution of the medicinally important diosgenin saponins.</title>
        <authorList>
            <person name="Li Y."/>
            <person name="Tan C."/>
            <person name="Li Z."/>
            <person name="Guo J."/>
            <person name="Li S."/>
            <person name="Chen X."/>
            <person name="Wang C."/>
            <person name="Dai X."/>
            <person name="Yang H."/>
            <person name="Song W."/>
            <person name="Hou L."/>
            <person name="Xu J."/>
            <person name="Tong Z."/>
            <person name="Xu A."/>
            <person name="Yuan X."/>
            <person name="Wang W."/>
            <person name="Yang Q."/>
            <person name="Chen L."/>
            <person name="Sun Z."/>
            <person name="Wang K."/>
            <person name="Pan B."/>
            <person name="Chen J."/>
            <person name="Bao Y."/>
            <person name="Liu F."/>
            <person name="Qi X."/>
            <person name="Gang D.R."/>
            <person name="Wen J."/>
            <person name="Li J."/>
        </authorList>
    </citation>
    <scope>NUCLEOTIDE SEQUENCE</scope>
    <source>
        <strain evidence="1">Dzin_1.0</strain>
    </source>
</reference>
<comment type="caution">
    <text evidence="1">The sequence shown here is derived from an EMBL/GenBank/DDBJ whole genome shotgun (WGS) entry which is preliminary data.</text>
</comment>
<evidence type="ECO:0008006" key="3">
    <source>
        <dbReference type="Google" id="ProtNLM"/>
    </source>
</evidence>
<protein>
    <recommendedName>
        <fullName evidence="3">RanBP2-type domain-containing protein</fullName>
    </recommendedName>
</protein>
<accession>A0A9D5HBP9</accession>
<gene>
    <name evidence="1" type="ORF">J5N97_018658</name>
</gene>
<dbReference type="SUPFAM" id="SSF90209">
    <property type="entry name" value="Ran binding protein zinc finger-like"/>
    <property type="match status" value="1"/>
</dbReference>
<dbReference type="Proteomes" id="UP001085076">
    <property type="component" value="Miscellaneous, Linkage group lg05"/>
</dbReference>
<dbReference type="InterPro" id="IPR036443">
    <property type="entry name" value="Znf_RanBP2_sf"/>
</dbReference>
<organism evidence="1 2">
    <name type="scientific">Dioscorea zingiberensis</name>
    <dbReference type="NCBI Taxonomy" id="325984"/>
    <lineage>
        <taxon>Eukaryota</taxon>
        <taxon>Viridiplantae</taxon>
        <taxon>Streptophyta</taxon>
        <taxon>Embryophyta</taxon>
        <taxon>Tracheophyta</taxon>
        <taxon>Spermatophyta</taxon>
        <taxon>Magnoliopsida</taxon>
        <taxon>Liliopsida</taxon>
        <taxon>Dioscoreales</taxon>
        <taxon>Dioscoreaceae</taxon>
        <taxon>Dioscorea</taxon>
    </lineage>
</organism>
<keyword evidence="2" id="KW-1185">Reference proteome</keyword>
<sequence length="184" mass="20101">MVSGKILTMMETGSVLTVEMLTSGLRLLIVTLLPDDLQSREWAQHQALTSLNTTLISIFAMLELHSQPHFECPDPGSYFLRQGMESGTGPIMDRYGYGFQGSPPPATGLCSSGDLPDNNASQKHYRGPPDFQGCWSCSECNNLNFSFSNTCNMRKCGAPRPTTASHLETGQLTSPMLADEFVTN</sequence>
<proteinExistence type="predicted"/>
<dbReference type="AlphaFoldDB" id="A0A9D5HBP9"/>
<name>A0A9D5HBP9_9LILI</name>
<evidence type="ECO:0000313" key="1">
    <source>
        <dbReference type="EMBL" id="KAJ0970699.1"/>
    </source>
</evidence>
<evidence type="ECO:0000313" key="2">
    <source>
        <dbReference type="Proteomes" id="UP001085076"/>
    </source>
</evidence>
<reference evidence="1" key="1">
    <citation type="submission" date="2021-03" db="EMBL/GenBank/DDBJ databases">
        <authorList>
            <person name="Li Z."/>
            <person name="Yang C."/>
        </authorList>
    </citation>
    <scope>NUCLEOTIDE SEQUENCE</scope>
    <source>
        <strain evidence="1">Dzin_1.0</strain>
        <tissue evidence="1">Leaf</tissue>
    </source>
</reference>